<dbReference type="Pfam" id="PF14392">
    <property type="entry name" value="zf-CCHC_4"/>
    <property type="match status" value="1"/>
</dbReference>
<proteinExistence type="predicted"/>
<reference evidence="3 4" key="1">
    <citation type="submission" date="2021-09" db="EMBL/GenBank/DDBJ databases">
        <title>Genomic insights and catalytic innovation underlie evolution of tropane alkaloids biosynthesis.</title>
        <authorList>
            <person name="Wang Y.-J."/>
            <person name="Tian T."/>
            <person name="Huang J.-P."/>
            <person name="Huang S.-X."/>
        </authorList>
    </citation>
    <scope>NUCLEOTIDE SEQUENCE [LARGE SCALE GENOMIC DNA]</scope>
    <source>
        <strain evidence="3">KIB-2018</strain>
        <tissue evidence="3">Leaf</tissue>
    </source>
</reference>
<name>A0AAV8U1U5_9ROSI</name>
<accession>A0AAV8U1U5</accession>
<keyword evidence="1" id="KW-0479">Metal-binding</keyword>
<dbReference type="InterPro" id="IPR025836">
    <property type="entry name" value="Zn_knuckle_CX2CX4HX4C"/>
</dbReference>
<comment type="caution">
    <text evidence="3">The sequence shown here is derived from an EMBL/GenBank/DDBJ whole genome shotgun (WGS) entry which is preliminary data.</text>
</comment>
<evidence type="ECO:0000256" key="1">
    <source>
        <dbReference type="PROSITE-ProRule" id="PRU00047"/>
    </source>
</evidence>
<dbReference type="PANTHER" id="PTHR31286">
    <property type="entry name" value="GLYCINE-RICH CELL WALL STRUCTURAL PROTEIN 1.8-LIKE"/>
    <property type="match status" value="1"/>
</dbReference>
<feature type="domain" description="CCHC-type" evidence="2">
    <location>
        <begin position="205"/>
        <end position="220"/>
    </location>
</feature>
<keyword evidence="4" id="KW-1185">Reference proteome</keyword>
<evidence type="ECO:0000313" key="3">
    <source>
        <dbReference type="EMBL" id="KAJ8773267.1"/>
    </source>
</evidence>
<dbReference type="Proteomes" id="UP001159364">
    <property type="component" value="Linkage Group LG02"/>
</dbReference>
<protein>
    <recommendedName>
        <fullName evidence="2">CCHC-type domain-containing protein</fullName>
    </recommendedName>
</protein>
<dbReference type="InterPro" id="IPR001878">
    <property type="entry name" value="Znf_CCHC"/>
</dbReference>
<keyword evidence="1" id="KW-0862">Zinc</keyword>
<dbReference type="EMBL" id="JAIWQS010000002">
    <property type="protein sequence ID" value="KAJ8773267.1"/>
    <property type="molecule type" value="Genomic_DNA"/>
</dbReference>
<dbReference type="PROSITE" id="PS50158">
    <property type="entry name" value="ZF_CCHC"/>
    <property type="match status" value="1"/>
</dbReference>
<dbReference type="PANTHER" id="PTHR31286:SF153">
    <property type="entry name" value="DUF4283 DOMAIN PROTEIN"/>
    <property type="match status" value="1"/>
</dbReference>
<keyword evidence="1" id="KW-0863">Zinc-finger</keyword>
<evidence type="ECO:0000259" key="2">
    <source>
        <dbReference type="PROSITE" id="PS50158"/>
    </source>
</evidence>
<dbReference type="GO" id="GO:0003676">
    <property type="term" value="F:nucleic acid binding"/>
    <property type="evidence" value="ECO:0007669"/>
    <property type="project" value="InterPro"/>
</dbReference>
<gene>
    <name evidence="3" type="ORF">K2173_028444</name>
</gene>
<evidence type="ECO:0000313" key="4">
    <source>
        <dbReference type="Proteomes" id="UP001159364"/>
    </source>
</evidence>
<sequence length="312" mass="36282">MEYAMHNLTIREKEEAEFVIPTEDTPREAINHELCLLGKLVGERAINADAFERSMLNLWRPMRGAYIKLMEAYNLYIIQFYHHLDMKKMLAGGSWSFNKCVLLVHQWKEGESPTDVDFINTNVWVQFHGLPLGFASEALAKSIGNLMGIFLEYDTERRRNYWNSYMRVRVRINVEEPLMRKKIIRKQGANPMEIIFSYERLPVICYLCGILGHSESSCPQLFDRSEEELYREWPEEIHAEVRARTTRGTVQWKQDPGSEIGADFAARNWEPRLSQSMKTNLHKIGNQFAFYPKKISLKDASGSSSNMGLNVF</sequence>
<dbReference type="Pfam" id="PF14111">
    <property type="entry name" value="DUF4283"/>
    <property type="match status" value="1"/>
</dbReference>
<dbReference type="InterPro" id="IPR040256">
    <property type="entry name" value="At4g02000-like"/>
</dbReference>
<organism evidence="3 4">
    <name type="scientific">Erythroxylum novogranatense</name>
    <dbReference type="NCBI Taxonomy" id="1862640"/>
    <lineage>
        <taxon>Eukaryota</taxon>
        <taxon>Viridiplantae</taxon>
        <taxon>Streptophyta</taxon>
        <taxon>Embryophyta</taxon>
        <taxon>Tracheophyta</taxon>
        <taxon>Spermatophyta</taxon>
        <taxon>Magnoliopsida</taxon>
        <taxon>eudicotyledons</taxon>
        <taxon>Gunneridae</taxon>
        <taxon>Pentapetalae</taxon>
        <taxon>rosids</taxon>
        <taxon>fabids</taxon>
        <taxon>Malpighiales</taxon>
        <taxon>Erythroxylaceae</taxon>
        <taxon>Erythroxylum</taxon>
    </lineage>
</organism>
<dbReference type="GO" id="GO:0008270">
    <property type="term" value="F:zinc ion binding"/>
    <property type="evidence" value="ECO:0007669"/>
    <property type="project" value="UniProtKB-KW"/>
</dbReference>
<dbReference type="InterPro" id="IPR025558">
    <property type="entry name" value="DUF4283"/>
</dbReference>
<dbReference type="AlphaFoldDB" id="A0AAV8U1U5"/>